<dbReference type="GO" id="GO:0005524">
    <property type="term" value="F:ATP binding"/>
    <property type="evidence" value="ECO:0007669"/>
    <property type="project" value="UniProtKB-UniRule"/>
</dbReference>
<dbReference type="Gene3D" id="3.40.50.300">
    <property type="entry name" value="P-loop containing nucleotide triphosphate hydrolases"/>
    <property type="match status" value="2"/>
</dbReference>
<sequence>MSGHRTTQYYVLQHGREGPKIYEDEEECKRNQIDDVPPQVFRSRAAANALLLLAKLDPEPVLTPESQASSGPTTNPDALATLPPNSSALPCSDPNPSPAKKIILSTRQRQVVETVKAGDSLFFSGSAGTGKSLVQRFIINWLEQEKIPYAVTASTGIASVNIGGSTLHSWAGIEHGKEDPEKLLRKVSRNSRAVKNWQTVKVLIIDEISMIDGRLFDKLEYIARMIRKDQRPFGGIQLVLSGDFCQLPPVPDSDAFGREIPAVFAFDAESWERCVGTPLFLTEVFRQTDKEFVSMLNRMRFGNVDHDMLLAMQALSQPVAYNDGIEPTELYPTRKEVVRANADRLAQIQEPTHTYHALDLPGLDSDGHPLVPYEMMQTLLNRLVVLPCITVKVGAQVMLLKNLVQGDLVNGSVGKVIAIMTAEEARDKHIKIGVPEVKRDPADRVSRRPWSTADENPFLEAALADPTPYPLVQFTNGRRMLCVPADFGVTNMKGQVEAHRRQVPLILAWAISVHKSQGMTLERVLVDLGRTFETGQAYVALSRATSMAALEVRNFNFGVVKAHPRVIDWQREHMDPEDWGI</sequence>
<evidence type="ECO:0000256" key="2">
    <source>
        <dbReference type="ARBA" id="ARBA00022763"/>
    </source>
</evidence>
<evidence type="ECO:0000256" key="3">
    <source>
        <dbReference type="ARBA" id="ARBA00022801"/>
    </source>
</evidence>
<feature type="DNA-binding region" evidence="10">
    <location>
        <begin position="536"/>
        <end position="555"/>
    </location>
</feature>
<dbReference type="HAMAP" id="MF_03176">
    <property type="entry name" value="PIF1"/>
    <property type="match status" value="1"/>
</dbReference>
<evidence type="ECO:0000256" key="11">
    <source>
        <dbReference type="SAM" id="MobiDB-lite"/>
    </source>
</evidence>
<dbReference type="CDD" id="cd18809">
    <property type="entry name" value="SF1_C_RecD"/>
    <property type="match status" value="1"/>
</dbReference>
<keyword evidence="14" id="KW-1185">Reference proteome</keyword>
<dbReference type="GO" id="GO:0006281">
    <property type="term" value="P:DNA repair"/>
    <property type="evidence" value="ECO:0007669"/>
    <property type="project" value="UniProtKB-UniRule"/>
</dbReference>
<dbReference type="InterPro" id="IPR010285">
    <property type="entry name" value="DNA_helicase_pif1-like_DEAD"/>
</dbReference>
<keyword evidence="10" id="KW-0496">Mitochondrion</keyword>
<keyword evidence="1 10" id="KW-0547">Nucleotide-binding</keyword>
<evidence type="ECO:0000256" key="10">
    <source>
        <dbReference type="HAMAP-Rule" id="MF_03176"/>
    </source>
</evidence>
<dbReference type="PANTHER" id="PTHR47642:SF5">
    <property type="entry name" value="ATP-DEPENDENT DNA HELICASE"/>
    <property type="match status" value="1"/>
</dbReference>
<keyword evidence="2 10" id="KW-0227">DNA damage</keyword>
<proteinExistence type="inferred from homology"/>
<accession>A0A9P3G5D9</accession>
<evidence type="ECO:0000313" key="14">
    <source>
        <dbReference type="Proteomes" id="UP000703269"/>
    </source>
</evidence>
<dbReference type="Pfam" id="PF05970">
    <property type="entry name" value="PIF1"/>
    <property type="match status" value="1"/>
</dbReference>
<keyword evidence="4 10" id="KW-0347">Helicase</keyword>
<keyword evidence="5 10" id="KW-0067">ATP-binding</keyword>
<dbReference type="GO" id="GO:0043139">
    <property type="term" value="F:5'-3' DNA helicase activity"/>
    <property type="evidence" value="ECO:0007669"/>
    <property type="project" value="UniProtKB-UniRule"/>
</dbReference>
<evidence type="ECO:0000256" key="6">
    <source>
        <dbReference type="ARBA" id="ARBA00023125"/>
    </source>
</evidence>
<comment type="subcellular location">
    <subcellularLocation>
        <location evidence="10">Nucleus</location>
    </subcellularLocation>
    <subcellularLocation>
        <location evidence="10">Mitochondrion</location>
    </subcellularLocation>
</comment>
<comment type="function">
    <text evidence="10">DNA-dependent ATPase and 5'-3' DNA helicase required for the maintenance of both mitochondrial and nuclear genome stability.</text>
</comment>
<dbReference type="InterPro" id="IPR051055">
    <property type="entry name" value="PIF1_helicase"/>
</dbReference>
<dbReference type="CDD" id="cd18037">
    <property type="entry name" value="DEXSc_Pif1_like"/>
    <property type="match status" value="1"/>
</dbReference>
<feature type="domain" description="AAA+ ATPase" evidence="12">
    <location>
        <begin position="117"/>
        <end position="270"/>
    </location>
</feature>
<feature type="binding site" evidence="10">
    <location>
        <begin position="125"/>
        <end position="132"/>
    </location>
    <ligand>
        <name>ATP</name>
        <dbReference type="ChEBI" id="CHEBI:30616"/>
    </ligand>
</feature>
<dbReference type="PANTHER" id="PTHR47642">
    <property type="entry name" value="ATP-DEPENDENT DNA HELICASE"/>
    <property type="match status" value="1"/>
</dbReference>
<dbReference type="SMART" id="SM00382">
    <property type="entry name" value="AAA"/>
    <property type="match status" value="1"/>
</dbReference>
<dbReference type="InterPro" id="IPR048293">
    <property type="entry name" value="PIF1_RRM3_pfh1"/>
</dbReference>
<comment type="subunit">
    <text evidence="10">Monomer.</text>
</comment>
<keyword evidence="3 10" id="KW-0378">Hydrolase</keyword>
<feature type="region of interest" description="Disordered" evidence="11">
    <location>
        <begin position="61"/>
        <end position="98"/>
    </location>
</feature>
<evidence type="ECO:0000313" key="13">
    <source>
        <dbReference type="EMBL" id="GJE87829.1"/>
    </source>
</evidence>
<dbReference type="GO" id="GO:0006310">
    <property type="term" value="P:DNA recombination"/>
    <property type="evidence" value="ECO:0007669"/>
    <property type="project" value="UniProtKB-UniRule"/>
</dbReference>
<feature type="compositionally biased region" description="Polar residues" evidence="11">
    <location>
        <begin position="64"/>
        <end position="76"/>
    </location>
</feature>
<comment type="catalytic activity">
    <reaction evidence="10">
        <text>ATP + H2O = ADP + phosphate + H(+)</text>
        <dbReference type="Rhea" id="RHEA:13065"/>
        <dbReference type="ChEBI" id="CHEBI:15377"/>
        <dbReference type="ChEBI" id="CHEBI:15378"/>
        <dbReference type="ChEBI" id="CHEBI:30616"/>
        <dbReference type="ChEBI" id="CHEBI:43474"/>
        <dbReference type="ChEBI" id="CHEBI:456216"/>
        <dbReference type="EC" id="5.6.2.3"/>
    </reaction>
</comment>
<dbReference type="GO" id="GO:0005634">
    <property type="term" value="C:nucleus"/>
    <property type="evidence" value="ECO:0007669"/>
    <property type="project" value="UniProtKB-SubCell"/>
</dbReference>
<evidence type="ECO:0000259" key="12">
    <source>
        <dbReference type="SMART" id="SM00382"/>
    </source>
</evidence>
<dbReference type="Proteomes" id="UP000703269">
    <property type="component" value="Unassembled WGS sequence"/>
</dbReference>
<organism evidence="13 14">
    <name type="scientific">Phanerochaete sordida</name>
    <dbReference type="NCBI Taxonomy" id="48140"/>
    <lineage>
        <taxon>Eukaryota</taxon>
        <taxon>Fungi</taxon>
        <taxon>Dikarya</taxon>
        <taxon>Basidiomycota</taxon>
        <taxon>Agaricomycotina</taxon>
        <taxon>Agaricomycetes</taxon>
        <taxon>Polyporales</taxon>
        <taxon>Phanerochaetaceae</taxon>
        <taxon>Phanerochaete</taxon>
    </lineage>
</organism>
<dbReference type="EMBL" id="BPQB01000007">
    <property type="protein sequence ID" value="GJE87829.1"/>
    <property type="molecule type" value="Genomic_DNA"/>
</dbReference>
<keyword evidence="9 10" id="KW-0539">Nucleus</keyword>
<dbReference type="SUPFAM" id="SSF52540">
    <property type="entry name" value="P-loop containing nucleoside triphosphate hydrolases"/>
    <property type="match status" value="2"/>
</dbReference>
<protein>
    <recommendedName>
        <fullName evidence="10">ATP-dependent DNA helicase PIF1</fullName>
        <ecNumber evidence="10">5.6.2.3</ecNumber>
    </recommendedName>
    <alternativeName>
        <fullName evidence="10">DNA 5'-3' helicase PIF1</fullName>
    </alternativeName>
    <alternativeName>
        <fullName evidence="10">DNA repair and recombination helicase PIF1</fullName>
    </alternativeName>
</protein>
<evidence type="ECO:0000256" key="9">
    <source>
        <dbReference type="ARBA" id="ARBA00023242"/>
    </source>
</evidence>
<keyword evidence="8 10" id="KW-0413">Isomerase</keyword>
<keyword evidence="6 10" id="KW-0238">DNA-binding</keyword>
<keyword evidence="7 10" id="KW-0234">DNA repair</keyword>
<evidence type="ECO:0000256" key="4">
    <source>
        <dbReference type="ARBA" id="ARBA00022806"/>
    </source>
</evidence>
<name>A0A9P3G5D9_9APHY</name>
<keyword evidence="10" id="KW-0233">DNA recombination</keyword>
<gene>
    <name evidence="10" type="primary">PIF1</name>
    <name evidence="13" type="ORF">PsYK624_039120</name>
</gene>
<dbReference type="OrthoDB" id="432234at2759"/>
<dbReference type="EC" id="5.6.2.3" evidence="10"/>
<comment type="similarity">
    <text evidence="10">Belongs to the helicase family. PIF1 subfamily.</text>
</comment>
<reference evidence="13 14" key="1">
    <citation type="submission" date="2021-08" db="EMBL/GenBank/DDBJ databases">
        <title>Draft Genome Sequence of Phanerochaete sordida strain YK-624.</title>
        <authorList>
            <person name="Mori T."/>
            <person name="Dohra H."/>
            <person name="Suzuki T."/>
            <person name="Kawagishi H."/>
            <person name="Hirai H."/>
        </authorList>
    </citation>
    <scope>NUCLEOTIDE SEQUENCE [LARGE SCALE GENOMIC DNA]</scope>
    <source>
        <strain evidence="13 14">YK-624</strain>
    </source>
</reference>
<dbReference type="GO" id="GO:0016787">
    <property type="term" value="F:hydrolase activity"/>
    <property type="evidence" value="ECO:0007669"/>
    <property type="project" value="UniProtKB-KW"/>
</dbReference>
<dbReference type="GO" id="GO:0000723">
    <property type="term" value="P:telomere maintenance"/>
    <property type="evidence" value="ECO:0007669"/>
    <property type="project" value="InterPro"/>
</dbReference>
<dbReference type="InterPro" id="IPR027417">
    <property type="entry name" value="P-loop_NTPase"/>
</dbReference>
<dbReference type="GO" id="GO:0003677">
    <property type="term" value="F:DNA binding"/>
    <property type="evidence" value="ECO:0007669"/>
    <property type="project" value="UniProtKB-KW"/>
</dbReference>
<evidence type="ECO:0000256" key="8">
    <source>
        <dbReference type="ARBA" id="ARBA00023235"/>
    </source>
</evidence>
<dbReference type="GO" id="GO:0005739">
    <property type="term" value="C:mitochondrion"/>
    <property type="evidence" value="ECO:0007669"/>
    <property type="project" value="UniProtKB-SubCell"/>
</dbReference>
<dbReference type="AlphaFoldDB" id="A0A9P3G5D9"/>
<evidence type="ECO:0000256" key="7">
    <source>
        <dbReference type="ARBA" id="ARBA00023204"/>
    </source>
</evidence>
<comment type="cofactor">
    <cofactor evidence="10">
        <name>Mg(2+)</name>
        <dbReference type="ChEBI" id="CHEBI:18420"/>
    </cofactor>
</comment>
<evidence type="ECO:0000256" key="1">
    <source>
        <dbReference type="ARBA" id="ARBA00022741"/>
    </source>
</evidence>
<comment type="caution">
    <text evidence="13">The sequence shown here is derived from an EMBL/GenBank/DDBJ whole genome shotgun (WGS) entry which is preliminary data.</text>
</comment>
<dbReference type="InterPro" id="IPR003593">
    <property type="entry name" value="AAA+_ATPase"/>
</dbReference>
<evidence type="ECO:0000256" key="5">
    <source>
        <dbReference type="ARBA" id="ARBA00022840"/>
    </source>
</evidence>